<dbReference type="EMBL" id="BAAASJ010000033">
    <property type="protein sequence ID" value="GAA2637415.1"/>
    <property type="molecule type" value="Genomic_DNA"/>
</dbReference>
<keyword evidence="3" id="KW-1185">Reference proteome</keyword>
<proteinExistence type="predicted"/>
<reference evidence="2 3" key="1">
    <citation type="journal article" date="2019" name="Int. J. Syst. Evol. Microbiol.">
        <title>The Global Catalogue of Microorganisms (GCM) 10K type strain sequencing project: providing services to taxonomists for standard genome sequencing and annotation.</title>
        <authorList>
            <consortium name="The Broad Institute Genomics Platform"/>
            <consortium name="The Broad Institute Genome Sequencing Center for Infectious Disease"/>
            <person name="Wu L."/>
            <person name="Ma J."/>
        </authorList>
    </citation>
    <scope>NUCLEOTIDE SEQUENCE [LARGE SCALE GENOMIC DNA]</scope>
    <source>
        <strain evidence="2 3">JCM 4524</strain>
    </source>
</reference>
<dbReference type="Gene3D" id="3.90.1200.10">
    <property type="match status" value="2"/>
</dbReference>
<dbReference type="SUPFAM" id="SSF56112">
    <property type="entry name" value="Protein kinase-like (PK-like)"/>
    <property type="match status" value="2"/>
</dbReference>
<dbReference type="PANTHER" id="PTHR40086:SF1">
    <property type="entry name" value="CELL CYCLE REGULATOR CCRZ"/>
    <property type="match status" value="1"/>
</dbReference>
<gene>
    <name evidence="2" type="ORF">GCM10010307_34960</name>
</gene>
<dbReference type="InterPro" id="IPR002575">
    <property type="entry name" value="Aminoglycoside_PTrfase"/>
</dbReference>
<feature type="domain" description="Aminoglycoside phosphotransferase" evidence="1">
    <location>
        <begin position="36"/>
        <end position="282"/>
    </location>
</feature>
<accession>A0ABN3QWU8</accession>
<evidence type="ECO:0000313" key="3">
    <source>
        <dbReference type="Proteomes" id="UP001500151"/>
    </source>
</evidence>
<dbReference type="Proteomes" id="UP001500151">
    <property type="component" value="Unassembled WGS sequence"/>
</dbReference>
<organism evidence="2 3">
    <name type="scientific">Streptomyces vastus</name>
    <dbReference type="NCBI Taxonomy" id="285451"/>
    <lineage>
        <taxon>Bacteria</taxon>
        <taxon>Bacillati</taxon>
        <taxon>Actinomycetota</taxon>
        <taxon>Actinomycetes</taxon>
        <taxon>Kitasatosporales</taxon>
        <taxon>Streptomycetaceae</taxon>
        <taxon>Streptomyces</taxon>
    </lineage>
</organism>
<sequence>MLTLPDPSRFSWEQKFADQAYDKFVDLAKEHGAMSGGYHNRNYVLPLTEEMARHVRRDAGTSVTVRIRKPEALPVVIRTWQHESEILNAIRGVLRHVPECLAERGGSAVHSYVEGVPLSNVCPNGKPVDRLLIKALAELLAQMSQVRREALPPLPDSWPRNDKDSQGFLRTLARLADRQVRQANWPAFGGLFTALGIPGDALTRLADRVPAMARRPYSLLHADLHRDNVIVTYSGVPPLICVDWELASYGDPLHDLATHLVRMRYPEFQWDEAIDAWAEAVQATRPLAVNGLAKDLRHYIDFERAQSVYPDVMRAAKSLEESFDQKSLDEATASVRSALEAAAKPLRLASVASETEIERVLFRWQASRRDRLSGVRSVNVISWDPDPRVPEHPDFPKSAVFDALIAEGAAPATRVFKGTAHLNSVVRVPGVDFPVVVRRKVASVSRREPSFLSEHAVLRAIERSQVAVTAPRVLALGTSYQNDPFAIHTYVGPPDGDKPPSHPVHGLLPHEADGLVDQLCALTSVDYLPLDPIGEIADASEFYGWLSEQLVALVRELPKESKLMARNLGLPDASRLRQILSRHRVTPRRPALLHGDLNPWNLVRRDDALALTIIDWEMAMVGDPLYDLVRHMHLTPTQPDIRERMFRRWERGLSSTYTEDWRQDWRVYRWIESVRSAYVDLDRLVTGASLDAPNVRRAVDSYAVTLAVAKGSLGLPTRATANPYLARALPYGDHGGISRAGFTVGA</sequence>
<evidence type="ECO:0000313" key="2">
    <source>
        <dbReference type="EMBL" id="GAA2637415.1"/>
    </source>
</evidence>
<dbReference type="InterPro" id="IPR052077">
    <property type="entry name" value="CcrZ_PhaseVar_Mediator"/>
</dbReference>
<feature type="domain" description="Aminoglycoside phosphotransferase" evidence="1">
    <location>
        <begin position="424"/>
        <end position="655"/>
    </location>
</feature>
<comment type="caution">
    <text evidence="2">The sequence shown here is derived from an EMBL/GenBank/DDBJ whole genome shotgun (WGS) entry which is preliminary data.</text>
</comment>
<evidence type="ECO:0000259" key="1">
    <source>
        <dbReference type="Pfam" id="PF01636"/>
    </source>
</evidence>
<dbReference type="Pfam" id="PF01636">
    <property type="entry name" value="APH"/>
    <property type="match status" value="2"/>
</dbReference>
<name>A0ABN3QWU8_9ACTN</name>
<dbReference type="InterPro" id="IPR011009">
    <property type="entry name" value="Kinase-like_dom_sf"/>
</dbReference>
<dbReference type="PANTHER" id="PTHR40086">
    <property type="entry name" value="PHOSPHOTRANSFERASE YTMP-RELATED"/>
    <property type="match status" value="1"/>
</dbReference>
<protein>
    <recommendedName>
        <fullName evidence="1">Aminoglycoside phosphotransferase domain-containing protein</fullName>
    </recommendedName>
</protein>